<dbReference type="InterPro" id="IPR027417">
    <property type="entry name" value="P-loop_NTPase"/>
</dbReference>
<dbReference type="CDD" id="cd00009">
    <property type="entry name" value="AAA"/>
    <property type="match status" value="1"/>
</dbReference>
<evidence type="ECO:0000256" key="1">
    <source>
        <dbReference type="SAM" id="Coils"/>
    </source>
</evidence>
<protein>
    <submittedName>
        <fullName evidence="3">ATP-binding protein</fullName>
    </submittedName>
</protein>
<dbReference type="RefSeq" id="WP_158421911.1">
    <property type="nucleotide sequence ID" value="NZ_JAOQJL010000021.1"/>
</dbReference>
<dbReference type="Pfam" id="PF01695">
    <property type="entry name" value="IstB_IS21"/>
    <property type="match status" value="1"/>
</dbReference>
<dbReference type="PANTHER" id="PTHR30050">
    <property type="entry name" value="CHROMOSOMAL REPLICATION INITIATOR PROTEIN DNAA"/>
    <property type="match status" value="1"/>
</dbReference>
<dbReference type="PANTHER" id="PTHR30050:SF4">
    <property type="entry name" value="ATP-BINDING PROTEIN RV3427C IN INSERTION SEQUENCE-RELATED"/>
    <property type="match status" value="1"/>
</dbReference>
<dbReference type="Gene3D" id="3.40.50.300">
    <property type="entry name" value="P-loop containing nucleotide triphosphate hydrolases"/>
    <property type="match status" value="1"/>
</dbReference>
<accession>A0ABT2TX43</accession>
<evidence type="ECO:0000313" key="3">
    <source>
        <dbReference type="EMBL" id="MCU6765989.1"/>
    </source>
</evidence>
<evidence type="ECO:0000313" key="4">
    <source>
        <dbReference type="Proteomes" id="UP001652409"/>
    </source>
</evidence>
<dbReference type="InterPro" id="IPR003593">
    <property type="entry name" value="AAA+_ATPase"/>
</dbReference>
<sequence>MPLQNFQYDTIMREYSRKQAENRRLLEEHRQEAYDRIPRLREIDSEVASLSAAKARSMISGLDRSLEDLKAAISLLAQEREALLALNGYPSDYLEMHYTCSHCQDTGYIGSKKCSCFHRAEIQLLYTQSNLNEILKKENFDHFSFDYYSATIDASTGLSALEAAQRAYQTARDFVSSFDQDPRSLLIYGNTGVGKTFLSHCIAHDLLESSHSVLYFSAFDLFDMLARNTFSGDSTGKDNDLVYDCDLLIIDDLGTELTNSFVSSQLFLCVNERIMRHRSTIISTNLELGEIQNVYSERTFSRICNNYIILKLTGEDIRMKKNYLGGK</sequence>
<dbReference type="SUPFAM" id="SSF52540">
    <property type="entry name" value="P-loop containing nucleoside triphosphate hydrolases"/>
    <property type="match status" value="1"/>
</dbReference>
<keyword evidence="1" id="KW-0175">Coiled coil</keyword>
<proteinExistence type="predicted"/>
<dbReference type="GO" id="GO:0005524">
    <property type="term" value="F:ATP binding"/>
    <property type="evidence" value="ECO:0007669"/>
    <property type="project" value="UniProtKB-KW"/>
</dbReference>
<gene>
    <name evidence="3" type="ORF">OCV61_11265</name>
</gene>
<keyword evidence="3" id="KW-0067">ATP-binding</keyword>
<dbReference type="SMART" id="SM00382">
    <property type="entry name" value="AAA"/>
    <property type="match status" value="1"/>
</dbReference>
<name>A0ABT2TX43_9FIRM</name>
<reference evidence="3 4" key="1">
    <citation type="journal article" date="2021" name="ISME Commun">
        <title>Automated analysis of genomic sequences facilitates high-throughput and comprehensive description of bacteria.</title>
        <authorList>
            <person name="Hitch T.C.A."/>
        </authorList>
    </citation>
    <scope>NUCLEOTIDE SEQUENCE [LARGE SCALE GENOMIC DNA]</scope>
    <source>
        <strain evidence="3 4">Sanger_23</strain>
    </source>
</reference>
<feature type="coiled-coil region" evidence="1">
    <location>
        <begin position="59"/>
        <end position="86"/>
    </location>
</feature>
<organism evidence="3 4">
    <name type="scientific">Blautia ammoniilytica</name>
    <dbReference type="NCBI Taxonomy" id="2981782"/>
    <lineage>
        <taxon>Bacteria</taxon>
        <taxon>Bacillati</taxon>
        <taxon>Bacillota</taxon>
        <taxon>Clostridia</taxon>
        <taxon>Lachnospirales</taxon>
        <taxon>Lachnospiraceae</taxon>
        <taxon>Blautia</taxon>
    </lineage>
</organism>
<evidence type="ECO:0000259" key="2">
    <source>
        <dbReference type="SMART" id="SM00382"/>
    </source>
</evidence>
<dbReference type="EMBL" id="JAOQJL010000021">
    <property type="protein sequence ID" value="MCU6765989.1"/>
    <property type="molecule type" value="Genomic_DNA"/>
</dbReference>
<feature type="domain" description="AAA+ ATPase" evidence="2">
    <location>
        <begin position="181"/>
        <end position="290"/>
    </location>
</feature>
<comment type="caution">
    <text evidence="3">The sequence shown here is derived from an EMBL/GenBank/DDBJ whole genome shotgun (WGS) entry which is preliminary data.</text>
</comment>
<dbReference type="Proteomes" id="UP001652409">
    <property type="component" value="Unassembled WGS sequence"/>
</dbReference>
<dbReference type="InterPro" id="IPR002611">
    <property type="entry name" value="IstB_ATP-bd"/>
</dbReference>
<dbReference type="NCBIfam" id="NF005304">
    <property type="entry name" value="PRK06835.1"/>
    <property type="match status" value="1"/>
</dbReference>
<keyword evidence="4" id="KW-1185">Reference proteome</keyword>
<keyword evidence="3" id="KW-0547">Nucleotide-binding</keyword>